<evidence type="ECO:0000256" key="1">
    <source>
        <dbReference type="ARBA" id="ARBA00006817"/>
    </source>
</evidence>
<accession>A0A4Q9WD57</accession>
<dbReference type="GeneID" id="58091403"/>
<evidence type="ECO:0000259" key="2">
    <source>
        <dbReference type="Pfam" id="PF08327"/>
    </source>
</evidence>
<comment type="caution">
    <text evidence="3">The sequence shown here is derived from an EMBL/GenBank/DDBJ whole genome shotgun (WGS) entry which is preliminary data.</text>
</comment>
<dbReference type="SUPFAM" id="SSF55961">
    <property type="entry name" value="Bet v1-like"/>
    <property type="match status" value="1"/>
</dbReference>
<dbReference type="RefSeq" id="WP_002492215.1">
    <property type="nucleotide sequence ID" value="NZ_AP021848.1"/>
</dbReference>
<dbReference type="InterPro" id="IPR023393">
    <property type="entry name" value="START-like_dom_sf"/>
</dbReference>
<name>A0A4Q9WD57_STALU</name>
<dbReference type="CDD" id="cd07814">
    <property type="entry name" value="SRPBCC_CalC_Aha1-like"/>
    <property type="match status" value="1"/>
</dbReference>
<reference evidence="3 4" key="1">
    <citation type="journal article" date="2019" name="Sci. Transl. Med.">
        <title>Quorum sensing between bacterial species on the skin protects against epidermal injury in atopic dermatitis.</title>
        <authorList>
            <person name="Williams M.R."/>
        </authorList>
    </citation>
    <scope>NUCLEOTIDE SEQUENCE [LARGE SCALE GENOMIC DNA]</scope>
    <source>
        <strain evidence="3 4">E7</strain>
    </source>
</reference>
<dbReference type="EMBL" id="SCHB01000001">
    <property type="protein sequence ID" value="TBW73355.1"/>
    <property type="molecule type" value="Genomic_DNA"/>
</dbReference>
<dbReference type="InterPro" id="IPR013538">
    <property type="entry name" value="ASHA1/2-like_C"/>
</dbReference>
<dbReference type="Gene3D" id="3.30.530.20">
    <property type="match status" value="1"/>
</dbReference>
<organism evidence="3 4">
    <name type="scientific">Staphylococcus lugdunensis</name>
    <dbReference type="NCBI Taxonomy" id="28035"/>
    <lineage>
        <taxon>Bacteria</taxon>
        <taxon>Bacillati</taxon>
        <taxon>Bacillota</taxon>
        <taxon>Bacilli</taxon>
        <taxon>Bacillales</taxon>
        <taxon>Staphylococcaceae</taxon>
        <taxon>Staphylococcus</taxon>
    </lineage>
</organism>
<feature type="domain" description="Activator of Hsp90 ATPase homologue 1/2-like C-terminal" evidence="2">
    <location>
        <begin position="21"/>
        <end position="161"/>
    </location>
</feature>
<sequence length="169" mass="19786">MAKYNVEDEYVQIHIERLLKYSPSLVYQAWTTASLLKQWFMTSQRTNQTFDVDVAENGKYRIVDKRNGKANVIEGTFEVLIENQYIKMTIGMPGLSDAEDMIEVEFVERETGGTQLLFNYQSLVARERRLTNLEYKQKKKEYHDSTVHGFELMFDKMNQVLADYIEASS</sequence>
<comment type="similarity">
    <text evidence="1">Belongs to the AHA1 family.</text>
</comment>
<evidence type="ECO:0000313" key="3">
    <source>
        <dbReference type="EMBL" id="TBW73355.1"/>
    </source>
</evidence>
<dbReference type="AlphaFoldDB" id="A0A4Q9WD57"/>
<evidence type="ECO:0000313" key="4">
    <source>
        <dbReference type="Proteomes" id="UP000293637"/>
    </source>
</evidence>
<gene>
    <name evidence="3" type="ORF">EQ812_00710</name>
</gene>
<dbReference type="Pfam" id="PF08327">
    <property type="entry name" value="AHSA1"/>
    <property type="match status" value="1"/>
</dbReference>
<proteinExistence type="inferred from homology"/>
<dbReference type="Proteomes" id="UP000293637">
    <property type="component" value="Unassembled WGS sequence"/>
</dbReference>
<protein>
    <submittedName>
        <fullName evidence="3">SRPBCC domain-containing protein</fullName>
    </submittedName>
</protein>